<evidence type="ECO:0000313" key="5">
    <source>
        <dbReference type="Proteomes" id="UP000321057"/>
    </source>
</evidence>
<dbReference type="InterPro" id="IPR036249">
    <property type="entry name" value="Thioredoxin-like_sf"/>
</dbReference>
<dbReference type="STRING" id="1293.SH09_11230"/>
<dbReference type="RefSeq" id="WP_042739737.1">
    <property type="nucleotide sequence ID" value="NZ_BKAX01000001.1"/>
</dbReference>
<dbReference type="CDD" id="cd02947">
    <property type="entry name" value="TRX_family"/>
    <property type="match status" value="1"/>
</dbReference>
<evidence type="ECO:0000259" key="1">
    <source>
        <dbReference type="Pfam" id="PF00085"/>
    </source>
</evidence>
<dbReference type="Proteomes" id="UP000321057">
    <property type="component" value="Unassembled WGS sequence"/>
</dbReference>
<evidence type="ECO:0000313" key="4">
    <source>
        <dbReference type="Proteomes" id="UP000255277"/>
    </source>
</evidence>
<protein>
    <submittedName>
        <fullName evidence="2 3">Thioredoxin</fullName>
    </submittedName>
</protein>
<dbReference type="AlphaFoldDB" id="A0A0D0SKG0"/>
<gene>
    <name evidence="3" type="primary">trxA_2</name>
    <name evidence="3" type="ORF">NCTC12195_01657</name>
    <name evidence="2" type="ORF">SGA02_04610</name>
</gene>
<dbReference type="GeneID" id="93845775"/>
<dbReference type="OrthoDB" id="5784238at2"/>
<dbReference type="Pfam" id="PF00085">
    <property type="entry name" value="Thioredoxin"/>
    <property type="match status" value="1"/>
</dbReference>
<dbReference type="SUPFAM" id="SSF52833">
    <property type="entry name" value="Thioredoxin-like"/>
    <property type="match status" value="1"/>
</dbReference>
<dbReference type="Gene3D" id="3.40.30.10">
    <property type="entry name" value="Glutaredoxin"/>
    <property type="match status" value="1"/>
</dbReference>
<evidence type="ECO:0000313" key="3">
    <source>
        <dbReference type="EMBL" id="SUM32216.1"/>
    </source>
</evidence>
<organism evidence="3 4">
    <name type="scientific">Staphylococcus gallinarum</name>
    <dbReference type="NCBI Taxonomy" id="1293"/>
    <lineage>
        <taxon>Bacteria</taxon>
        <taxon>Bacillati</taxon>
        <taxon>Bacillota</taxon>
        <taxon>Bacilli</taxon>
        <taxon>Bacillales</taxon>
        <taxon>Staphylococcaceae</taxon>
        <taxon>Staphylococcus</taxon>
    </lineage>
</organism>
<keyword evidence="5" id="KW-1185">Reference proteome</keyword>
<reference evidence="2 5" key="2">
    <citation type="submission" date="2019-07" db="EMBL/GenBank/DDBJ databases">
        <title>Whole genome shotgun sequence of Staphylococcus gallinarum NBRC 109767.</title>
        <authorList>
            <person name="Hosoyama A."/>
            <person name="Uohara A."/>
            <person name="Ohji S."/>
            <person name="Ichikawa N."/>
        </authorList>
    </citation>
    <scope>NUCLEOTIDE SEQUENCE [LARGE SCALE GENOMIC DNA]</scope>
    <source>
        <strain evidence="2 5">NBRC 109767</strain>
    </source>
</reference>
<dbReference type="EMBL" id="BKAX01000001">
    <property type="protein sequence ID" value="GEQ04633.1"/>
    <property type="molecule type" value="Genomic_DNA"/>
</dbReference>
<reference evidence="3 4" key="1">
    <citation type="submission" date="2018-06" db="EMBL/GenBank/DDBJ databases">
        <authorList>
            <consortium name="Pathogen Informatics"/>
            <person name="Doyle S."/>
        </authorList>
    </citation>
    <scope>NUCLEOTIDE SEQUENCE [LARGE SCALE GENOMIC DNA]</scope>
    <source>
        <strain evidence="3 4">NCTC12195</strain>
    </source>
</reference>
<name>A0A0D0SKG0_STAGA</name>
<feature type="domain" description="Thioredoxin" evidence="1">
    <location>
        <begin position="16"/>
        <end position="86"/>
    </location>
</feature>
<dbReference type="Proteomes" id="UP000255277">
    <property type="component" value="Unassembled WGS sequence"/>
</dbReference>
<accession>A0A0D0SKG0</accession>
<proteinExistence type="predicted"/>
<dbReference type="EMBL" id="UHDK01000001">
    <property type="protein sequence ID" value="SUM32216.1"/>
    <property type="molecule type" value="Genomic_DNA"/>
</dbReference>
<dbReference type="InterPro" id="IPR013766">
    <property type="entry name" value="Thioredoxin_domain"/>
</dbReference>
<evidence type="ECO:0000313" key="2">
    <source>
        <dbReference type="EMBL" id="GEQ04633.1"/>
    </source>
</evidence>
<sequence>MNVAKETRVDIHEHDDKEKSLVFGYTPTCGTCKISERMLDIANEILQLPITKVDLNFYPEYSQKHEIQSVPVLIVMSKGQEIKRIYAFQSVPYLLENLK</sequence>